<gene>
    <name evidence="3" type="ORF">CTKZ_27390</name>
</gene>
<sequence>MGVTRRIIFPALRLLVWAVIAVALVRIAFDGADLDTTSDALTPTGSVSEPTVAAETGTITNLVTVQGAVVADPAVVVRATLAGTVSKVLAADGAAVQAGTPLLEIRQETPQDPIVKTDPVTGEQTTTERKPKVTVEVVKAPVAGTLAMPTLKDQVLSVGDEVAKISPGTLSVSGTLTPDQQYRLIGAPTTAQVTLNGGPAPFECTGLRIGAPATGGGQQPDDGATTSTSGALTCAIPAGVTAFAGLGASLQVTNGEAKDAVVVPVTAVQGSVQNGNVWVVAAEGDEPEQRAVKLGLTDGKSVQITEGLALGDTVLQFIPVPGGADGEVDCDDPAQYDPTVCGG</sequence>
<proteinExistence type="predicted"/>
<keyword evidence="4" id="KW-1185">Reference proteome</keyword>
<organism evidence="3 4">
    <name type="scientific">Cellulomonas algicola</name>
    <dbReference type="NCBI Taxonomy" id="2071633"/>
    <lineage>
        <taxon>Bacteria</taxon>
        <taxon>Bacillati</taxon>
        <taxon>Actinomycetota</taxon>
        <taxon>Actinomycetes</taxon>
        <taxon>Micrococcales</taxon>
        <taxon>Cellulomonadaceae</taxon>
        <taxon>Cellulomonas</taxon>
    </lineage>
</organism>
<dbReference type="PANTHER" id="PTHR30469">
    <property type="entry name" value="MULTIDRUG RESISTANCE PROTEIN MDTA"/>
    <property type="match status" value="1"/>
</dbReference>
<dbReference type="InterPro" id="IPR058627">
    <property type="entry name" value="MdtA-like_C"/>
</dbReference>
<keyword evidence="1" id="KW-0472">Membrane</keyword>
<reference evidence="3 4" key="1">
    <citation type="submission" date="2018-11" db="EMBL/GenBank/DDBJ databases">
        <title>Draft genome sequence of Cellulomonas takizawaensis strain TKZ-21.</title>
        <authorList>
            <person name="Yamamura H."/>
            <person name="Hayashi T."/>
            <person name="Hamada M."/>
            <person name="Serisawa Y."/>
            <person name="Matsuyama K."/>
            <person name="Nakagawa Y."/>
            <person name="Otoguro M."/>
            <person name="Yanagida F."/>
            <person name="Hayakawa M."/>
        </authorList>
    </citation>
    <scope>NUCLEOTIDE SEQUENCE [LARGE SCALE GENOMIC DNA]</scope>
    <source>
        <strain evidence="3 4">TKZ-21</strain>
    </source>
</reference>
<dbReference type="EMBL" id="BHYL01000240">
    <property type="protein sequence ID" value="GCD21177.1"/>
    <property type="molecule type" value="Genomic_DNA"/>
</dbReference>
<dbReference type="GO" id="GO:0015562">
    <property type="term" value="F:efflux transmembrane transporter activity"/>
    <property type="evidence" value="ECO:0007669"/>
    <property type="project" value="TreeGrafter"/>
</dbReference>
<dbReference type="AlphaFoldDB" id="A0A401V2M9"/>
<dbReference type="Gene3D" id="2.40.50.100">
    <property type="match status" value="1"/>
</dbReference>
<keyword evidence="1" id="KW-0812">Transmembrane</keyword>
<dbReference type="RefSeq" id="WP_124343683.1">
    <property type="nucleotide sequence ID" value="NZ_BHYL01000240.1"/>
</dbReference>
<name>A0A401V2M9_9CELL</name>
<dbReference type="Pfam" id="PF25967">
    <property type="entry name" value="RND-MFP_C"/>
    <property type="match status" value="1"/>
</dbReference>
<evidence type="ECO:0000259" key="2">
    <source>
        <dbReference type="Pfam" id="PF25967"/>
    </source>
</evidence>
<keyword evidence="1" id="KW-1133">Transmembrane helix</keyword>
<evidence type="ECO:0000313" key="3">
    <source>
        <dbReference type="EMBL" id="GCD21177.1"/>
    </source>
</evidence>
<evidence type="ECO:0000256" key="1">
    <source>
        <dbReference type="SAM" id="Phobius"/>
    </source>
</evidence>
<dbReference type="OrthoDB" id="4401807at2"/>
<protein>
    <recommendedName>
        <fullName evidence="2">Multidrug resistance protein MdtA-like C-terminal permuted SH3 domain-containing protein</fullName>
    </recommendedName>
</protein>
<dbReference type="Gene3D" id="2.40.420.20">
    <property type="match status" value="1"/>
</dbReference>
<feature type="transmembrane region" description="Helical" evidence="1">
    <location>
        <begin position="7"/>
        <end position="29"/>
    </location>
</feature>
<dbReference type="Proteomes" id="UP000288246">
    <property type="component" value="Unassembled WGS sequence"/>
</dbReference>
<dbReference type="PANTHER" id="PTHR30469:SF33">
    <property type="entry name" value="SLR1207 PROTEIN"/>
    <property type="match status" value="1"/>
</dbReference>
<comment type="caution">
    <text evidence="3">The sequence shown here is derived from an EMBL/GenBank/DDBJ whole genome shotgun (WGS) entry which is preliminary data.</text>
</comment>
<dbReference type="GO" id="GO:1990281">
    <property type="term" value="C:efflux pump complex"/>
    <property type="evidence" value="ECO:0007669"/>
    <property type="project" value="TreeGrafter"/>
</dbReference>
<feature type="domain" description="Multidrug resistance protein MdtA-like C-terminal permuted SH3" evidence="2">
    <location>
        <begin position="259"/>
        <end position="314"/>
    </location>
</feature>
<accession>A0A401V2M9</accession>
<evidence type="ECO:0000313" key="4">
    <source>
        <dbReference type="Proteomes" id="UP000288246"/>
    </source>
</evidence>